<dbReference type="Gene3D" id="1.10.10.10">
    <property type="entry name" value="Winged helix-like DNA-binding domain superfamily/Winged helix DNA-binding domain"/>
    <property type="match status" value="1"/>
</dbReference>
<feature type="domain" description="OmpR/PhoB-type" evidence="7">
    <location>
        <begin position="126"/>
        <end position="222"/>
    </location>
</feature>
<evidence type="ECO:0000256" key="1">
    <source>
        <dbReference type="ARBA" id="ARBA00022553"/>
    </source>
</evidence>
<dbReference type="InterPro" id="IPR016032">
    <property type="entry name" value="Sig_transdc_resp-reg_C-effctor"/>
</dbReference>
<keyword evidence="2" id="KW-0902">Two-component regulatory system</keyword>
<dbReference type="PROSITE" id="PS50110">
    <property type="entry name" value="RESPONSE_REGULATORY"/>
    <property type="match status" value="1"/>
</dbReference>
<name>K0Z4K4_9ACTO</name>
<evidence type="ECO:0000259" key="7">
    <source>
        <dbReference type="PROSITE" id="PS51755"/>
    </source>
</evidence>
<proteinExistence type="predicted"/>
<dbReference type="InterPro" id="IPR001867">
    <property type="entry name" value="OmpR/PhoB-type_DNA-bd"/>
</dbReference>
<dbReference type="SUPFAM" id="SSF52172">
    <property type="entry name" value="CheY-like"/>
    <property type="match status" value="1"/>
</dbReference>
<dbReference type="AlphaFoldDB" id="K0Z4K4"/>
<keyword evidence="1 4" id="KW-0597">Phosphoprotein</keyword>
<feature type="modified residue" description="4-aspartylphosphate" evidence="4">
    <location>
        <position position="50"/>
    </location>
</feature>
<organism evidence="8 9">
    <name type="scientific">Schaalia turicensis ACS-279-V-Col4</name>
    <dbReference type="NCBI Taxonomy" id="883077"/>
    <lineage>
        <taxon>Bacteria</taxon>
        <taxon>Bacillati</taxon>
        <taxon>Actinomycetota</taxon>
        <taxon>Actinomycetes</taxon>
        <taxon>Actinomycetales</taxon>
        <taxon>Actinomycetaceae</taxon>
        <taxon>Schaalia</taxon>
    </lineage>
</organism>
<dbReference type="SMART" id="SM00862">
    <property type="entry name" value="Trans_reg_C"/>
    <property type="match status" value="1"/>
</dbReference>
<gene>
    <name evidence="8" type="ORF">HMPREF9241_00613</name>
</gene>
<dbReference type="GO" id="GO:0000976">
    <property type="term" value="F:transcription cis-regulatory region binding"/>
    <property type="evidence" value="ECO:0007669"/>
    <property type="project" value="TreeGrafter"/>
</dbReference>
<dbReference type="CDD" id="cd00383">
    <property type="entry name" value="trans_reg_C"/>
    <property type="match status" value="1"/>
</dbReference>
<evidence type="ECO:0000256" key="4">
    <source>
        <dbReference type="PROSITE-ProRule" id="PRU00169"/>
    </source>
</evidence>
<evidence type="ECO:0000313" key="9">
    <source>
        <dbReference type="Proteomes" id="UP000003994"/>
    </source>
</evidence>
<feature type="DNA-binding region" description="OmpR/PhoB-type" evidence="5">
    <location>
        <begin position="126"/>
        <end position="222"/>
    </location>
</feature>
<dbReference type="InterPro" id="IPR011006">
    <property type="entry name" value="CheY-like_superfamily"/>
</dbReference>
<dbReference type="Pfam" id="PF00072">
    <property type="entry name" value="Response_reg"/>
    <property type="match status" value="1"/>
</dbReference>
<dbReference type="Proteomes" id="UP000003994">
    <property type="component" value="Unassembled WGS sequence"/>
</dbReference>
<dbReference type="Gene3D" id="6.10.250.690">
    <property type="match status" value="1"/>
</dbReference>
<evidence type="ECO:0000313" key="8">
    <source>
        <dbReference type="EMBL" id="EJZ87024.1"/>
    </source>
</evidence>
<evidence type="ECO:0000256" key="3">
    <source>
        <dbReference type="ARBA" id="ARBA00023125"/>
    </source>
</evidence>
<dbReference type="GO" id="GO:0000156">
    <property type="term" value="F:phosphorelay response regulator activity"/>
    <property type="evidence" value="ECO:0007669"/>
    <property type="project" value="TreeGrafter"/>
</dbReference>
<dbReference type="GO" id="GO:0005829">
    <property type="term" value="C:cytosol"/>
    <property type="evidence" value="ECO:0007669"/>
    <property type="project" value="TreeGrafter"/>
</dbReference>
<dbReference type="PROSITE" id="PS51755">
    <property type="entry name" value="OMPR_PHOB"/>
    <property type="match status" value="1"/>
</dbReference>
<dbReference type="SUPFAM" id="SSF46894">
    <property type="entry name" value="C-terminal effector domain of the bipartite response regulators"/>
    <property type="match status" value="1"/>
</dbReference>
<keyword evidence="3 5" id="KW-0238">DNA-binding</keyword>
<dbReference type="InterPro" id="IPR036388">
    <property type="entry name" value="WH-like_DNA-bd_sf"/>
</dbReference>
<dbReference type="PATRIC" id="fig|883077.3.peg.610"/>
<dbReference type="PANTHER" id="PTHR48111:SF40">
    <property type="entry name" value="PHOSPHATE REGULON TRANSCRIPTIONAL REGULATORY PROTEIN PHOB"/>
    <property type="match status" value="1"/>
</dbReference>
<dbReference type="InterPro" id="IPR039420">
    <property type="entry name" value="WalR-like"/>
</dbReference>
<sequence length="224" mass="25754">MIWCVEDDASTRDIEVHTLRATGFEARSFDDGTSFWEALQKERPQLVVLDVMLPGIDGIELLRRMRASSTLKDLPVIMATAKGQEFDKIKTLDMGADDYLVKPFSVLELVSRVKAVLRRTEPDRLADVFTHGDLVVNFDEYTVFIGDERIFLTAKEFALLRLLLSRPGTAFTREQIFWDVWETDYIGDSRTLDMHIRTLRGKLGPYASKIETLRNVGYRWVSKD</sequence>
<evidence type="ECO:0000259" key="6">
    <source>
        <dbReference type="PROSITE" id="PS50110"/>
    </source>
</evidence>
<dbReference type="SMART" id="SM00448">
    <property type="entry name" value="REC"/>
    <property type="match status" value="1"/>
</dbReference>
<dbReference type="GO" id="GO:0006355">
    <property type="term" value="P:regulation of DNA-templated transcription"/>
    <property type="evidence" value="ECO:0007669"/>
    <property type="project" value="InterPro"/>
</dbReference>
<keyword evidence="9" id="KW-1185">Reference proteome</keyword>
<dbReference type="RefSeq" id="WP_006680818.1">
    <property type="nucleotide sequence ID" value="NZ_JH815208.1"/>
</dbReference>
<dbReference type="InterPro" id="IPR001789">
    <property type="entry name" value="Sig_transdc_resp-reg_receiver"/>
</dbReference>
<dbReference type="Pfam" id="PF00486">
    <property type="entry name" value="Trans_reg_C"/>
    <property type="match status" value="1"/>
</dbReference>
<dbReference type="Gene3D" id="3.40.50.2300">
    <property type="match status" value="1"/>
</dbReference>
<comment type="caution">
    <text evidence="8">The sequence shown here is derived from an EMBL/GenBank/DDBJ whole genome shotgun (WGS) entry which is preliminary data.</text>
</comment>
<dbReference type="EMBL" id="AGWQ01000004">
    <property type="protein sequence ID" value="EJZ87024.1"/>
    <property type="molecule type" value="Genomic_DNA"/>
</dbReference>
<dbReference type="HOGENOM" id="CLU_000445_30_4_11"/>
<dbReference type="eggNOG" id="COG0745">
    <property type="taxonomic scope" value="Bacteria"/>
</dbReference>
<accession>K0Z4K4</accession>
<protein>
    <submittedName>
        <fullName evidence="8">Uncharacterized protein</fullName>
    </submittedName>
</protein>
<dbReference type="PANTHER" id="PTHR48111">
    <property type="entry name" value="REGULATOR OF RPOS"/>
    <property type="match status" value="1"/>
</dbReference>
<dbReference type="STRING" id="883077.HMPREF9241_00613"/>
<reference evidence="8 9" key="1">
    <citation type="submission" date="2012-07" db="EMBL/GenBank/DDBJ databases">
        <title>The Genome Sequence of Actinomyces turicensis ACS-279-V-COL4.</title>
        <authorList>
            <consortium name="The Broad Institute Genome Sequencing Platform"/>
            <person name="Earl A."/>
            <person name="Ward D."/>
            <person name="Feldgarden M."/>
            <person name="Gevers D."/>
            <person name="Saerens B."/>
            <person name="Vaneechoutte M."/>
            <person name="Walker B."/>
            <person name="Young S.K."/>
            <person name="Zeng Q."/>
            <person name="Gargeya S."/>
            <person name="Fitzgerald M."/>
            <person name="Haas B."/>
            <person name="Abouelleil A."/>
            <person name="Alvarado L."/>
            <person name="Arachchi H.M."/>
            <person name="Berlin A."/>
            <person name="Chapman S.B."/>
            <person name="Goldberg J."/>
            <person name="Griggs A."/>
            <person name="Gujja S."/>
            <person name="Hansen M."/>
            <person name="Howarth C."/>
            <person name="Imamovic A."/>
            <person name="Larimer J."/>
            <person name="McCowen C."/>
            <person name="Montmayeur A."/>
            <person name="Murphy C."/>
            <person name="Neiman D."/>
            <person name="Pearson M."/>
            <person name="Priest M."/>
            <person name="Roberts A."/>
            <person name="Saif S."/>
            <person name="Shea T."/>
            <person name="Sisk P."/>
            <person name="Sykes S."/>
            <person name="Wortman J."/>
            <person name="Nusbaum C."/>
            <person name="Birren B."/>
        </authorList>
    </citation>
    <scope>NUCLEOTIDE SEQUENCE [LARGE SCALE GENOMIC DNA]</scope>
    <source>
        <strain evidence="8 9">ACS-279-V-Col4</strain>
    </source>
</reference>
<dbReference type="GO" id="GO:0032993">
    <property type="term" value="C:protein-DNA complex"/>
    <property type="evidence" value="ECO:0007669"/>
    <property type="project" value="TreeGrafter"/>
</dbReference>
<evidence type="ECO:0000256" key="5">
    <source>
        <dbReference type="PROSITE-ProRule" id="PRU01091"/>
    </source>
</evidence>
<feature type="domain" description="Response regulatory" evidence="6">
    <location>
        <begin position="1"/>
        <end position="117"/>
    </location>
</feature>
<evidence type="ECO:0000256" key="2">
    <source>
        <dbReference type="ARBA" id="ARBA00023012"/>
    </source>
</evidence>